<feature type="compositionally biased region" description="Basic and acidic residues" evidence="1">
    <location>
        <begin position="249"/>
        <end position="261"/>
    </location>
</feature>
<proteinExistence type="predicted"/>
<evidence type="ECO:0000256" key="1">
    <source>
        <dbReference type="SAM" id="MobiDB-lite"/>
    </source>
</evidence>
<feature type="region of interest" description="Disordered" evidence="1">
    <location>
        <begin position="233"/>
        <end position="320"/>
    </location>
</feature>
<protein>
    <submittedName>
        <fullName evidence="3">Uncharacterized protein</fullName>
    </submittedName>
</protein>
<sequence length="320" mass="34603">MKNLKRAAAVIAAAVLCMGMSMSAFASSVTDPTIPGAEVDKDGNTLTIYSLYRGEGTDKDGNKFTAYANDISEEVEEILKDGDKVKEILSDAGYDVTGDQNVVVLGAADFELIGEYDSEAGQFTKVDMPEGGVDLEITIPAISANGIEEGDTLYILHQKADGTWEVLEGEAIVETHTFGYGNGDVTYETYKVKAHFDSLSPVAVVKVMSNGDVVVLDEKEEVIDNVDISEIVKPNTDSTDEEDSNVVTEENKDNTAVTDKEEQNDEISSDKETTNEEEIEETKEETKEETVEGQKAQTEKSSSAVKTSSTVKKSPKTGNF</sequence>
<dbReference type="AlphaFoldDB" id="A0A9D2PQ86"/>
<feature type="chain" id="PRO_5039182067" evidence="2">
    <location>
        <begin position="27"/>
        <end position="320"/>
    </location>
</feature>
<feature type="signal peptide" evidence="2">
    <location>
        <begin position="1"/>
        <end position="26"/>
    </location>
</feature>
<evidence type="ECO:0000313" key="3">
    <source>
        <dbReference type="EMBL" id="HJC63827.1"/>
    </source>
</evidence>
<name>A0A9D2PQ86_9FIRM</name>
<dbReference type="Proteomes" id="UP000823886">
    <property type="component" value="Unassembled WGS sequence"/>
</dbReference>
<dbReference type="EMBL" id="DWVZ01000127">
    <property type="protein sequence ID" value="HJC63827.1"/>
    <property type="molecule type" value="Genomic_DNA"/>
</dbReference>
<comment type="caution">
    <text evidence="3">The sequence shown here is derived from an EMBL/GenBank/DDBJ whole genome shotgun (WGS) entry which is preliminary data.</text>
</comment>
<gene>
    <name evidence="3" type="ORF">H9753_09470</name>
</gene>
<feature type="compositionally biased region" description="Low complexity" evidence="1">
    <location>
        <begin position="300"/>
        <end position="312"/>
    </location>
</feature>
<reference evidence="3" key="2">
    <citation type="submission" date="2021-04" db="EMBL/GenBank/DDBJ databases">
        <authorList>
            <person name="Gilroy R."/>
        </authorList>
    </citation>
    <scope>NUCLEOTIDE SEQUENCE</scope>
    <source>
        <strain evidence="3">ChiBcec2-3848</strain>
    </source>
</reference>
<evidence type="ECO:0000313" key="4">
    <source>
        <dbReference type="Proteomes" id="UP000823886"/>
    </source>
</evidence>
<evidence type="ECO:0000256" key="2">
    <source>
        <dbReference type="SAM" id="SignalP"/>
    </source>
</evidence>
<organism evidence="3 4">
    <name type="scientific">Candidatus Blautia merdavium</name>
    <dbReference type="NCBI Taxonomy" id="2838494"/>
    <lineage>
        <taxon>Bacteria</taxon>
        <taxon>Bacillati</taxon>
        <taxon>Bacillota</taxon>
        <taxon>Clostridia</taxon>
        <taxon>Lachnospirales</taxon>
        <taxon>Lachnospiraceae</taxon>
        <taxon>Blautia</taxon>
    </lineage>
</organism>
<accession>A0A9D2PQ86</accession>
<keyword evidence="2" id="KW-0732">Signal</keyword>
<reference evidence="3" key="1">
    <citation type="journal article" date="2021" name="PeerJ">
        <title>Extensive microbial diversity within the chicken gut microbiome revealed by metagenomics and culture.</title>
        <authorList>
            <person name="Gilroy R."/>
            <person name="Ravi A."/>
            <person name="Getino M."/>
            <person name="Pursley I."/>
            <person name="Horton D.L."/>
            <person name="Alikhan N.F."/>
            <person name="Baker D."/>
            <person name="Gharbi K."/>
            <person name="Hall N."/>
            <person name="Watson M."/>
            <person name="Adriaenssens E.M."/>
            <person name="Foster-Nyarko E."/>
            <person name="Jarju S."/>
            <person name="Secka A."/>
            <person name="Antonio M."/>
            <person name="Oren A."/>
            <person name="Chaudhuri R.R."/>
            <person name="La Ragione R."/>
            <person name="Hildebrand F."/>
            <person name="Pallen M.J."/>
        </authorList>
    </citation>
    <scope>NUCLEOTIDE SEQUENCE</scope>
    <source>
        <strain evidence="3">ChiBcec2-3848</strain>
    </source>
</reference>